<sequence length="144" mass="15280">MLENYTNILVPVDGSEQSEHSFKKAVSIAQRNQAKLSVVFIMDTRNVTASTPFAPAITPDVFSDVDTAFVDQMISFAKDAGVNANKVVTTGNPLTLIAEAFPEELGTDLIVIGATGKGAITRALVGSVSNYVVKHAPCDVLVVR</sequence>
<accession>A0A6G7KAA6</accession>
<dbReference type="AlphaFoldDB" id="A0A6G7KAA6"/>
<evidence type="ECO:0000259" key="3">
    <source>
        <dbReference type="Pfam" id="PF00582"/>
    </source>
</evidence>
<dbReference type="Gene3D" id="3.40.50.620">
    <property type="entry name" value="HUPs"/>
    <property type="match status" value="1"/>
</dbReference>
<dbReference type="PRINTS" id="PR01438">
    <property type="entry name" value="UNVRSLSTRESS"/>
</dbReference>
<comment type="similarity">
    <text evidence="1 2">Belongs to the universal stress protein A family.</text>
</comment>
<dbReference type="PANTHER" id="PTHR46268">
    <property type="entry name" value="STRESS RESPONSE PROTEIN NHAX"/>
    <property type="match status" value="1"/>
</dbReference>
<evidence type="ECO:0000313" key="5">
    <source>
        <dbReference type="Proteomes" id="UP000501451"/>
    </source>
</evidence>
<reference evidence="4 5" key="1">
    <citation type="journal article" date="2017" name="Int. J. Syst. Evol. Microbiol.">
        <title>Jeotgalibaca porci sp. nov. and Jeotgalibaca arthritidis sp. nov., isolated from pigs, and emended description of the genus Jeotgalibaca.</title>
        <authorList>
            <person name="Zamora L."/>
            <person name="Perez-Sancho M."/>
            <person name="Dominguez L."/>
            <person name="Fernandez-Garayzabal J.F."/>
            <person name="Vela A.I."/>
        </authorList>
    </citation>
    <scope>NUCLEOTIDE SEQUENCE [LARGE SCALE GENOMIC DNA]</scope>
    <source>
        <strain evidence="4 5">CECT 9157</strain>
    </source>
</reference>
<proteinExistence type="inferred from homology"/>
<dbReference type="InterPro" id="IPR006016">
    <property type="entry name" value="UspA"/>
</dbReference>
<dbReference type="PIRSF" id="PIRSF006276">
    <property type="entry name" value="UspA"/>
    <property type="match status" value="1"/>
</dbReference>
<dbReference type="SUPFAM" id="SSF52402">
    <property type="entry name" value="Adenine nucleotide alpha hydrolases-like"/>
    <property type="match status" value="1"/>
</dbReference>
<dbReference type="InterPro" id="IPR014729">
    <property type="entry name" value="Rossmann-like_a/b/a_fold"/>
</dbReference>
<dbReference type="Pfam" id="PF00582">
    <property type="entry name" value="Usp"/>
    <property type="match status" value="1"/>
</dbReference>
<organism evidence="4 5">
    <name type="scientific">Jeotgalibaca arthritidis</name>
    <dbReference type="NCBI Taxonomy" id="1868794"/>
    <lineage>
        <taxon>Bacteria</taxon>
        <taxon>Bacillati</taxon>
        <taxon>Bacillota</taxon>
        <taxon>Bacilli</taxon>
        <taxon>Lactobacillales</taxon>
        <taxon>Carnobacteriaceae</taxon>
        <taxon>Jeotgalibaca</taxon>
    </lineage>
</organism>
<name>A0A6G7KAA6_9LACT</name>
<dbReference type="GO" id="GO:0005737">
    <property type="term" value="C:cytoplasm"/>
    <property type="evidence" value="ECO:0007669"/>
    <property type="project" value="UniProtKB-SubCell"/>
</dbReference>
<feature type="domain" description="UspA" evidence="3">
    <location>
        <begin position="5"/>
        <end position="144"/>
    </location>
</feature>
<dbReference type="InterPro" id="IPR006015">
    <property type="entry name" value="Universal_stress_UspA"/>
</dbReference>
<keyword evidence="5" id="KW-1185">Reference proteome</keyword>
<dbReference type="Proteomes" id="UP000501451">
    <property type="component" value="Chromosome"/>
</dbReference>
<evidence type="ECO:0000313" key="4">
    <source>
        <dbReference type="EMBL" id="QII82177.1"/>
    </source>
</evidence>
<comment type="subcellular location">
    <subcellularLocation>
        <location evidence="2">Cytoplasm</location>
    </subcellularLocation>
</comment>
<dbReference type="KEGG" id="jar:G7057_06855"/>
<dbReference type="PANTHER" id="PTHR46268:SF6">
    <property type="entry name" value="UNIVERSAL STRESS PROTEIN UP12"/>
    <property type="match status" value="1"/>
</dbReference>
<dbReference type="RefSeq" id="WP_166162253.1">
    <property type="nucleotide sequence ID" value="NZ_CP049740.1"/>
</dbReference>
<keyword evidence="2" id="KW-0963">Cytoplasm</keyword>
<dbReference type="CDD" id="cd00293">
    <property type="entry name" value="USP-like"/>
    <property type="match status" value="1"/>
</dbReference>
<evidence type="ECO:0000256" key="2">
    <source>
        <dbReference type="PIRNR" id="PIRNR006276"/>
    </source>
</evidence>
<gene>
    <name evidence="4" type="ORF">G7057_06855</name>
</gene>
<evidence type="ECO:0000256" key="1">
    <source>
        <dbReference type="ARBA" id="ARBA00008791"/>
    </source>
</evidence>
<protein>
    <recommendedName>
        <fullName evidence="2">Universal stress protein</fullName>
    </recommendedName>
</protein>
<dbReference type="EMBL" id="CP049740">
    <property type="protein sequence ID" value="QII82177.1"/>
    <property type="molecule type" value="Genomic_DNA"/>
</dbReference>